<dbReference type="STRING" id="178339.BH719_03890"/>
<keyword evidence="2" id="KW-1185">Reference proteome</keyword>
<evidence type="ECO:0000313" key="2">
    <source>
        <dbReference type="Proteomes" id="UP000095214"/>
    </source>
</evidence>
<organism evidence="1 2">
    <name type="scientific">Pauljensenia hongkongensis</name>
    <dbReference type="NCBI Taxonomy" id="178339"/>
    <lineage>
        <taxon>Bacteria</taxon>
        <taxon>Bacillati</taxon>
        <taxon>Actinomycetota</taxon>
        <taxon>Actinomycetes</taxon>
        <taxon>Actinomycetales</taxon>
        <taxon>Actinomycetaceae</taxon>
        <taxon>Pauljensenia</taxon>
    </lineage>
</organism>
<evidence type="ECO:0000313" key="1">
    <source>
        <dbReference type="EMBL" id="AOS47104.1"/>
    </source>
</evidence>
<sequence>MASMLGQLRGELADFQSDATRTGRELEIYLRRFTVQQGRINALIGGSTRRVDAELINTLEQAHRQLTHAIMALDVVAKSTGEYADSL</sequence>
<proteinExistence type="predicted"/>
<dbReference type="RefSeq" id="WP_009743451.1">
    <property type="nucleotide sequence ID" value="NZ_CP017298.1"/>
</dbReference>
<name>A0A1D8B1V0_9ACTO</name>
<protein>
    <submittedName>
        <fullName evidence="1">Uncharacterized protein</fullName>
    </submittedName>
</protein>
<dbReference type="Proteomes" id="UP000095214">
    <property type="component" value="Chromosome"/>
</dbReference>
<accession>A0A1D8B1V0</accession>
<reference evidence="1 2" key="1">
    <citation type="submission" date="2016-09" db="EMBL/GenBank/DDBJ databases">
        <title>Complete genome sequence of Actinomyces hongkongensis HKU8.</title>
        <authorList>
            <person name="Gao Y.-X."/>
            <person name="Zhou Y.-Y."/>
            <person name="Xie Y."/>
            <person name="Wang M."/>
            <person name="Wang S.-J."/>
            <person name="Shen S.-G."/>
        </authorList>
    </citation>
    <scope>NUCLEOTIDE SEQUENCE [LARGE SCALE GENOMIC DNA]</scope>
    <source>
        <strain evidence="1 2">HKU8</strain>
    </source>
</reference>
<dbReference type="KEGG" id="phon:BH719_03890"/>
<dbReference type="OrthoDB" id="9877965at2"/>
<dbReference type="EMBL" id="CP017298">
    <property type="protein sequence ID" value="AOS47104.1"/>
    <property type="molecule type" value="Genomic_DNA"/>
</dbReference>
<dbReference type="AlphaFoldDB" id="A0A1D8B1V0"/>
<gene>
    <name evidence="1" type="ORF">BH719_03890</name>
</gene>